<dbReference type="EMBL" id="JASJUT010000008">
    <property type="protein sequence ID" value="MDK2596879.1"/>
    <property type="molecule type" value="Genomic_DNA"/>
</dbReference>
<evidence type="ECO:0000313" key="3">
    <source>
        <dbReference type="EMBL" id="MDK2596879.1"/>
    </source>
</evidence>
<feature type="domain" description="Glycosyltransferase Maf N-terminal" evidence="2">
    <location>
        <begin position="3"/>
        <end position="207"/>
    </location>
</feature>
<dbReference type="InterPro" id="IPR002826">
    <property type="entry name" value="MptE-like"/>
</dbReference>
<evidence type="ECO:0000259" key="1">
    <source>
        <dbReference type="Pfam" id="PF01973"/>
    </source>
</evidence>
<feature type="domain" description="6-hydroxymethylpterin diphosphokinase MptE-like" evidence="1">
    <location>
        <begin position="241"/>
        <end position="400"/>
    </location>
</feature>
<dbReference type="PANTHER" id="PTHR41786">
    <property type="entry name" value="MOTILITY ACCESSORY FACTOR MAF"/>
    <property type="match status" value="1"/>
</dbReference>
<organism evidence="3 4">
    <name type="scientific">Pseudoalteromonas obscura</name>
    <dbReference type="NCBI Taxonomy" id="3048491"/>
    <lineage>
        <taxon>Bacteria</taxon>
        <taxon>Pseudomonadati</taxon>
        <taxon>Pseudomonadota</taxon>
        <taxon>Gammaproteobacteria</taxon>
        <taxon>Alteromonadales</taxon>
        <taxon>Pseudoalteromonadaceae</taxon>
        <taxon>Pseudoalteromonas</taxon>
    </lineage>
</organism>
<dbReference type="PANTHER" id="PTHR41786:SF1">
    <property type="entry name" value="6-HYDROXYMETHYLPTERIN DIPHOSPHOKINASE MPTE-LIKE DOMAIN-CONTAINING PROTEIN"/>
    <property type="match status" value="1"/>
</dbReference>
<comment type="caution">
    <text evidence="3">The sequence shown here is derived from an EMBL/GenBank/DDBJ whole genome shotgun (WGS) entry which is preliminary data.</text>
</comment>
<keyword evidence="4" id="KW-1185">Reference proteome</keyword>
<dbReference type="InterPro" id="IPR029063">
    <property type="entry name" value="SAM-dependent_MTases_sf"/>
</dbReference>
<dbReference type="Pfam" id="PF01973">
    <property type="entry name" value="MptE-like"/>
    <property type="match status" value="1"/>
</dbReference>
<dbReference type="Proteomes" id="UP001231915">
    <property type="component" value="Unassembled WGS sequence"/>
</dbReference>
<name>A0ABT7EPA3_9GAMM</name>
<protein>
    <submittedName>
        <fullName evidence="3">DUF115 domain-containing protein</fullName>
    </submittedName>
</protein>
<evidence type="ECO:0000259" key="2">
    <source>
        <dbReference type="Pfam" id="PF20157"/>
    </source>
</evidence>
<evidence type="ECO:0000313" key="4">
    <source>
        <dbReference type="Proteomes" id="UP001231915"/>
    </source>
</evidence>
<dbReference type="Pfam" id="PF20157">
    <property type="entry name" value="Maf_flag10_N"/>
    <property type="match status" value="1"/>
</dbReference>
<proteinExistence type="predicted"/>
<dbReference type="InterPro" id="IPR045376">
    <property type="entry name" value="Maf_N"/>
</dbReference>
<sequence>MELFEQNLEYLKRYFPNPFYNRICSKKPSQISEFQSSFYGEHAESKCYKQVELFLSHPAHLSLSFSTNTYEYTHQLCINSLNSIADDLGRKSNSKPQRGTLIVLGLGAGYHIPKLLSKIRYTDVIVVESNAAHYAMACQHINFAALHAECESRSGSINFFNIESFDQFLSEMKGLIDQNGVHLLSDISLYRHYSTPLTDQIFGEFKQWRNSFASMWGFLEDELLGLKHTSENRLNSTVSCHENVFSEFESFPVVIVGNGPSLDKSIDELKKQSDHVFIVSCGTSLAPLMKAGIKPDFHIEMERTSVNFEIKEAELKDPNNKDVVLIALSTVYPKLLTQFDNRIVFAKGNDLGAELANLSGDGCKALYHCNPTVTNMAVASFIRMGFKNIILLGCDYGYVDHQKHHSQLSSYYEPTNLLSNVNFDNEMKVKGNFRPFVFTSRIFNEARAAQERLLGHNSSVRVTNTSDGAHIQGTQIAHFEDLKFDKKSKYKLMPTVVAYASTHSGSQLNVGEYFNDACDKLKTLKAQVVGADSITEVKGQLNRFIYELRKERQSFVYQLLLSGSIKYIVATIASHINHLPLNVWADYDVKVRIELSAMLDKLIYELTLQ</sequence>
<dbReference type="Gene3D" id="3.90.1480.10">
    <property type="entry name" value="Alpha-2,3-sialyltransferase"/>
    <property type="match status" value="1"/>
</dbReference>
<reference evidence="3 4" key="1">
    <citation type="submission" date="2023-05" db="EMBL/GenBank/DDBJ databases">
        <title>Pseudoalteromonas ardens sp. nov., Pseudoalteromonas obscura sp. nov., and Pseudoalteromonas umbrosa sp. nov., isolated from the coral Montipora capitata.</title>
        <authorList>
            <person name="Thomas E.M."/>
            <person name="Smith E.M."/>
            <person name="Papke E."/>
            <person name="Shlafstein M.D."/>
            <person name="Oline D.K."/>
            <person name="Videau P."/>
            <person name="Saw J.H."/>
            <person name="Strangman W.K."/>
            <person name="Ushijima B."/>
        </authorList>
    </citation>
    <scope>NUCLEOTIDE SEQUENCE [LARGE SCALE GENOMIC DNA]</scope>
    <source>
        <strain evidence="3 4">P94</strain>
    </source>
</reference>
<gene>
    <name evidence="3" type="ORF">QNM18_17650</name>
</gene>
<accession>A0ABT7EPA3</accession>
<dbReference type="SUPFAM" id="SSF53335">
    <property type="entry name" value="S-adenosyl-L-methionine-dependent methyltransferases"/>
    <property type="match status" value="1"/>
</dbReference>